<organism evidence="1 2">
    <name type="scientific">Fistulina hepatica ATCC 64428</name>
    <dbReference type="NCBI Taxonomy" id="1128425"/>
    <lineage>
        <taxon>Eukaryota</taxon>
        <taxon>Fungi</taxon>
        <taxon>Dikarya</taxon>
        <taxon>Basidiomycota</taxon>
        <taxon>Agaricomycotina</taxon>
        <taxon>Agaricomycetes</taxon>
        <taxon>Agaricomycetidae</taxon>
        <taxon>Agaricales</taxon>
        <taxon>Fistulinaceae</taxon>
        <taxon>Fistulina</taxon>
    </lineage>
</organism>
<feature type="non-terminal residue" evidence="1">
    <location>
        <position position="71"/>
    </location>
</feature>
<proteinExistence type="predicted"/>
<name>A0A0D7A0M4_9AGAR</name>
<dbReference type="AlphaFoldDB" id="A0A0D7A0M4"/>
<evidence type="ECO:0000313" key="1">
    <source>
        <dbReference type="EMBL" id="KIY44333.1"/>
    </source>
</evidence>
<gene>
    <name evidence="1" type="ORF">FISHEDRAFT_25448</name>
</gene>
<evidence type="ECO:0000313" key="2">
    <source>
        <dbReference type="Proteomes" id="UP000054144"/>
    </source>
</evidence>
<keyword evidence="2" id="KW-1185">Reference proteome</keyword>
<accession>A0A0D7A0M4</accession>
<sequence>LACMELIQKRALVRILRSDACAVELVERETLEGVDMILDPHTAIIIFPLLSLPSQCDTLTQRLCEVSWCYA</sequence>
<dbReference type="Proteomes" id="UP000054144">
    <property type="component" value="Unassembled WGS sequence"/>
</dbReference>
<feature type="non-terminal residue" evidence="1">
    <location>
        <position position="1"/>
    </location>
</feature>
<protein>
    <submittedName>
        <fullName evidence="1">Uncharacterized protein</fullName>
    </submittedName>
</protein>
<dbReference type="EMBL" id="KN882092">
    <property type="protein sequence ID" value="KIY44333.1"/>
    <property type="molecule type" value="Genomic_DNA"/>
</dbReference>
<reference evidence="1 2" key="1">
    <citation type="journal article" date="2015" name="Fungal Genet. Biol.">
        <title>Evolution of novel wood decay mechanisms in Agaricales revealed by the genome sequences of Fistulina hepatica and Cylindrobasidium torrendii.</title>
        <authorList>
            <person name="Floudas D."/>
            <person name="Held B.W."/>
            <person name="Riley R."/>
            <person name="Nagy L.G."/>
            <person name="Koehler G."/>
            <person name="Ransdell A.S."/>
            <person name="Younus H."/>
            <person name="Chow J."/>
            <person name="Chiniquy J."/>
            <person name="Lipzen A."/>
            <person name="Tritt A."/>
            <person name="Sun H."/>
            <person name="Haridas S."/>
            <person name="LaButti K."/>
            <person name="Ohm R.A."/>
            <person name="Kues U."/>
            <person name="Blanchette R.A."/>
            <person name="Grigoriev I.V."/>
            <person name="Minto R.E."/>
            <person name="Hibbett D.S."/>
        </authorList>
    </citation>
    <scope>NUCLEOTIDE SEQUENCE [LARGE SCALE GENOMIC DNA]</scope>
    <source>
        <strain evidence="1 2">ATCC 64428</strain>
    </source>
</reference>
<dbReference type="OrthoDB" id="2422840at2759"/>